<keyword evidence="12" id="KW-1185">Reference proteome</keyword>
<evidence type="ECO:0000256" key="3">
    <source>
        <dbReference type="ARBA" id="ARBA00022553"/>
    </source>
</evidence>
<evidence type="ECO:0000259" key="9">
    <source>
        <dbReference type="Pfam" id="PF06018"/>
    </source>
</evidence>
<evidence type="ECO:0000259" key="10">
    <source>
        <dbReference type="Pfam" id="PF08222"/>
    </source>
</evidence>
<dbReference type="SUPFAM" id="SSF46785">
    <property type="entry name" value="Winged helix' DNA-binding domain"/>
    <property type="match status" value="1"/>
</dbReference>
<dbReference type="InterPro" id="IPR029016">
    <property type="entry name" value="GAF-like_dom_sf"/>
</dbReference>
<evidence type="ECO:0000256" key="1">
    <source>
        <dbReference type="ARBA" id="ARBA00022490"/>
    </source>
</evidence>
<comment type="similarity">
    <text evidence="8">Belongs to the CodY family.</text>
</comment>
<keyword evidence="1 8" id="KW-0963">Cytoplasm</keyword>
<dbReference type="PIRSF" id="PIRSF011572">
    <property type="entry name" value="GTP_sensing_CodY"/>
    <property type="match status" value="1"/>
</dbReference>
<protein>
    <recommendedName>
        <fullName evidence="7 8">Global transcriptional regulator CodY</fullName>
    </recommendedName>
</protein>
<gene>
    <name evidence="8" type="primary">codY</name>
    <name evidence="11" type="ORF">HNR53_003564</name>
</gene>
<dbReference type="GO" id="GO:0003677">
    <property type="term" value="F:DNA binding"/>
    <property type="evidence" value="ECO:0007669"/>
    <property type="project" value="UniProtKB-UniRule"/>
</dbReference>
<dbReference type="GO" id="GO:0045892">
    <property type="term" value="P:negative regulation of DNA-templated transcription"/>
    <property type="evidence" value="ECO:0007669"/>
    <property type="project" value="UniProtKB-UniRule"/>
</dbReference>
<evidence type="ECO:0000256" key="7">
    <source>
        <dbReference type="ARBA" id="ARBA00034538"/>
    </source>
</evidence>
<dbReference type="GO" id="GO:0005525">
    <property type="term" value="F:GTP binding"/>
    <property type="evidence" value="ECO:0007669"/>
    <property type="project" value="InterPro"/>
</dbReference>
<evidence type="ECO:0000313" key="12">
    <source>
        <dbReference type="Proteomes" id="UP000531594"/>
    </source>
</evidence>
<dbReference type="HAMAP" id="MF_00621">
    <property type="entry name" value="HTH_type_CodY"/>
    <property type="match status" value="1"/>
</dbReference>
<evidence type="ECO:0000313" key="11">
    <source>
        <dbReference type="EMBL" id="MBB6446899.1"/>
    </source>
</evidence>
<dbReference type="Proteomes" id="UP000531594">
    <property type="component" value="Unassembled WGS sequence"/>
</dbReference>
<evidence type="ECO:0000256" key="5">
    <source>
        <dbReference type="ARBA" id="ARBA00023125"/>
    </source>
</evidence>
<comment type="caution">
    <text evidence="11">The sequence shown here is derived from an EMBL/GenBank/DDBJ whole genome shotgun (WGS) entry which is preliminary data.</text>
</comment>
<feature type="domain" description="Global transcriptional regulator CodY N-terminal" evidence="9">
    <location>
        <begin position="2"/>
        <end position="167"/>
    </location>
</feature>
<name>A0A7X0HU37_9BACI</name>
<dbReference type="GO" id="GO:0005737">
    <property type="term" value="C:cytoplasm"/>
    <property type="evidence" value="ECO:0007669"/>
    <property type="project" value="UniProtKB-SubCell"/>
</dbReference>
<evidence type="ECO:0000256" key="4">
    <source>
        <dbReference type="ARBA" id="ARBA00023015"/>
    </source>
</evidence>
<dbReference type="AlphaFoldDB" id="A0A7X0HU37"/>
<dbReference type="InterPro" id="IPR014154">
    <property type="entry name" value="CodY"/>
</dbReference>
<dbReference type="InterPro" id="IPR010312">
    <property type="entry name" value="Transc_reg_CodY_N"/>
</dbReference>
<keyword evidence="2 8" id="KW-0678">Repressor</keyword>
<dbReference type="GO" id="GO:0003700">
    <property type="term" value="F:DNA-binding transcription factor activity"/>
    <property type="evidence" value="ECO:0007669"/>
    <property type="project" value="InterPro"/>
</dbReference>
<feature type="modified residue" description="Phosphoserine" evidence="8">
    <location>
        <position position="211"/>
    </location>
</feature>
<dbReference type="InterPro" id="IPR013198">
    <property type="entry name" value="GTP_trans_reg_CodY_C"/>
</dbReference>
<keyword evidence="5 8" id="KW-0238">DNA-binding</keyword>
<comment type="function">
    <text evidence="8">DNA-binding global transcriptional regulator which is involved in the adaptive response to starvation and acts by directly or indirectly controlling the expression of numerous genes in response to nutrient availability. During rapid exponential growth, CodY is highly active and represses genes whose products allow adaptation to nutrient depletion.</text>
</comment>
<feature type="domain" description="Global transcriptional regulator CodY C-terminal" evidence="10">
    <location>
        <begin position="194"/>
        <end position="252"/>
    </location>
</feature>
<accession>A0A7X0HU37</accession>
<dbReference type="EMBL" id="JACHGK010000014">
    <property type="protein sequence ID" value="MBB6446899.1"/>
    <property type="molecule type" value="Genomic_DNA"/>
</dbReference>
<dbReference type="RefSeq" id="WP_184528321.1">
    <property type="nucleotide sequence ID" value="NZ_JACHGK010000014.1"/>
</dbReference>
<keyword evidence="3 8" id="KW-0597">Phosphoprotein</keyword>
<dbReference type="InterPro" id="IPR036388">
    <property type="entry name" value="WH-like_DNA-bd_sf"/>
</dbReference>
<dbReference type="NCBIfam" id="NF003170">
    <property type="entry name" value="PRK04158.1"/>
    <property type="match status" value="1"/>
</dbReference>
<dbReference type="PANTHER" id="PTHR40062:SF1">
    <property type="entry name" value="GLOBAL TRANSCRIPTIONAL REGULATOR CODY"/>
    <property type="match status" value="1"/>
</dbReference>
<dbReference type="InterPro" id="IPR036390">
    <property type="entry name" value="WH_DNA-bd_sf"/>
</dbReference>
<evidence type="ECO:0000256" key="2">
    <source>
        <dbReference type="ARBA" id="ARBA00022491"/>
    </source>
</evidence>
<reference evidence="11 12" key="1">
    <citation type="submission" date="2020-08" db="EMBL/GenBank/DDBJ databases">
        <title>Genomic Encyclopedia of Type Strains, Phase IV (KMG-IV): sequencing the most valuable type-strain genomes for metagenomic binning, comparative biology and taxonomic classification.</title>
        <authorList>
            <person name="Goeker M."/>
        </authorList>
    </citation>
    <scope>NUCLEOTIDE SEQUENCE [LARGE SCALE GENOMIC DNA]</scope>
    <source>
        <strain evidence="11 12">DSM 5391</strain>
    </source>
</reference>
<feature type="region of interest" description="GAF domain" evidence="8">
    <location>
        <begin position="1"/>
        <end position="151"/>
    </location>
</feature>
<feature type="DNA-binding region" description="H-T-H motif" evidence="8">
    <location>
        <begin position="199"/>
        <end position="218"/>
    </location>
</feature>
<organism evidence="11 12">
    <name type="scientific">Bacillus benzoevorans</name>
    <dbReference type="NCBI Taxonomy" id="1456"/>
    <lineage>
        <taxon>Bacteria</taxon>
        <taxon>Bacillati</taxon>
        <taxon>Bacillota</taxon>
        <taxon>Bacilli</taxon>
        <taxon>Bacillales</taxon>
        <taxon>Bacillaceae</taxon>
        <taxon>Bacillus</taxon>
    </lineage>
</organism>
<keyword evidence="4 8" id="KW-0805">Transcription regulation</keyword>
<proteinExistence type="inferred from homology"/>
<evidence type="ECO:0000256" key="8">
    <source>
        <dbReference type="HAMAP-Rule" id="MF_00621"/>
    </source>
</evidence>
<evidence type="ECO:0000256" key="6">
    <source>
        <dbReference type="ARBA" id="ARBA00023163"/>
    </source>
</evidence>
<sequence length="264" mass="29610">MELLANLREINALLQKSAGKYINFDKISEIVSDSLKANVFIISRRGRLLGYAENLFKSEPLERILAKRQLPGEYIDSLLQFRETNSIDMDQDHSTVEMLHLLKSRFMTIVPIVGGEKRLGTLVIAKSENSFHDEDLILAEYGATIVGIKMLHLLNEEAEEEVRSQRLAHKVVSSLSYSELEAVECVINQLKAKEGLLVASRIAEQFSISRSIVVSAIRKLKGSGLVDSKSLGMKGTYLKILNDHLLTELEEAKHSSRVYDKIIG</sequence>
<comment type="subcellular location">
    <subcellularLocation>
        <location evidence="8">Cytoplasm</location>
    </subcellularLocation>
</comment>
<dbReference type="PANTHER" id="PTHR40062">
    <property type="entry name" value="GTP-SENSING TRANSCRIPTIONAL PLEIOTROPIC REPRESSOR CODY"/>
    <property type="match status" value="1"/>
</dbReference>
<dbReference type="Pfam" id="PF08222">
    <property type="entry name" value="HTH_CodY"/>
    <property type="match status" value="1"/>
</dbReference>
<keyword evidence="6 8" id="KW-0804">Transcription</keyword>
<dbReference type="Gene3D" id="3.30.450.40">
    <property type="match status" value="1"/>
</dbReference>
<dbReference type="Pfam" id="PF06018">
    <property type="entry name" value="CodY"/>
    <property type="match status" value="1"/>
</dbReference>
<dbReference type="Gene3D" id="1.10.10.10">
    <property type="entry name" value="Winged helix-like DNA-binding domain superfamily/Winged helix DNA-binding domain"/>
    <property type="match status" value="1"/>
</dbReference>